<accession>A0A0P7A3S7</accession>
<organism evidence="1 2">
    <name type="scientific">Croceitalea dokdonensis DOKDO 023</name>
    <dbReference type="NCBI Taxonomy" id="1300341"/>
    <lineage>
        <taxon>Bacteria</taxon>
        <taxon>Pseudomonadati</taxon>
        <taxon>Bacteroidota</taxon>
        <taxon>Flavobacteriia</taxon>
        <taxon>Flavobacteriales</taxon>
        <taxon>Flavobacteriaceae</taxon>
        <taxon>Croceitalea</taxon>
    </lineage>
</organism>
<proteinExistence type="predicted"/>
<comment type="caution">
    <text evidence="1">The sequence shown here is derived from an EMBL/GenBank/DDBJ whole genome shotgun (WGS) entry which is preliminary data.</text>
</comment>
<gene>
    <name evidence="1" type="ORF">I595_3084</name>
</gene>
<dbReference type="Proteomes" id="UP000050280">
    <property type="component" value="Unassembled WGS sequence"/>
</dbReference>
<protein>
    <submittedName>
        <fullName evidence="1">Uncharacterized protein</fullName>
    </submittedName>
</protein>
<evidence type="ECO:0000313" key="1">
    <source>
        <dbReference type="EMBL" id="KPM31104.1"/>
    </source>
</evidence>
<reference evidence="1 2" key="1">
    <citation type="submission" date="2015-09" db="EMBL/GenBank/DDBJ databases">
        <title>Genome sequence of the marine flavobacterium Croceitalea dokdonensis DOKDO 023 that contains proton- and sodium-pumping rhodopsins.</title>
        <authorList>
            <person name="Kwon S.-K."/>
            <person name="Lee H.K."/>
            <person name="Kwak M.-J."/>
            <person name="Kim J.F."/>
        </authorList>
    </citation>
    <scope>NUCLEOTIDE SEQUENCE [LARGE SCALE GENOMIC DNA]</scope>
    <source>
        <strain evidence="1 2">DOKDO 023</strain>
    </source>
</reference>
<keyword evidence="2" id="KW-1185">Reference proteome</keyword>
<sequence length="44" mass="5420">MMLINSTIFMPQIRYSIMFKYFYILIKQNLLQICGESKSNRFFF</sequence>
<dbReference type="AlphaFoldDB" id="A0A0P7A3S7"/>
<name>A0A0P7A3S7_9FLAO</name>
<dbReference type="EMBL" id="LDJX01000006">
    <property type="protein sequence ID" value="KPM31104.1"/>
    <property type="molecule type" value="Genomic_DNA"/>
</dbReference>
<evidence type="ECO:0000313" key="2">
    <source>
        <dbReference type="Proteomes" id="UP000050280"/>
    </source>
</evidence>